<organism evidence="2 3">
    <name type="scientific">Posidoniimonas corsicana</name>
    <dbReference type="NCBI Taxonomy" id="1938618"/>
    <lineage>
        <taxon>Bacteria</taxon>
        <taxon>Pseudomonadati</taxon>
        <taxon>Planctomycetota</taxon>
        <taxon>Planctomycetia</taxon>
        <taxon>Pirellulales</taxon>
        <taxon>Lacipirellulaceae</taxon>
        <taxon>Posidoniimonas</taxon>
    </lineage>
</organism>
<dbReference type="EMBL" id="SIHJ01000001">
    <property type="protein sequence ID" value="TWT36479.1"/>
    <property type="molecule type" value="Genomic_DNA"/>
</dbReference>
<keyword evidence="3" id="KW-1185">Reference proteome</keyword>
<evidence type="ECO:0000313" key="3">
    <source>
        <dbReference type="Proteomes" id="UP000316714"/>
    </source>
</evidence>
<protein>
    <recommendedName>
        <fullName evidence="4">PEP-CTERM protein-sorting domain-containing protein</fullName>
    </recommendedName>
</protein>
<dbReference type="AlphaFoldDB" id="A0A5C5VF03"/>
<accession>A0A5C5VF03</accession>
<feature type="chain" id="PRO_5023016749" description="PEP-CTERM protein-sorting domain-containing protein" evidence="1">
    <location>
        <begin position="21"/>
        <end position="230"/>
    </location>
</feature>
<feature type="signal peptide" evidence="1">
    <location>
        <begin position="1"/>
        <end position="20"/>
    </location>
</feature>
<name>A0A5C5VF03_9BACT</name>
<gene>
    <name evidence="2" type="ORF">KOR34_13850</name>
</gene>
<evidence type="ECO:0000313" key="2">
    <source>
        <dbReference type="EMBL" id="TWT36479.1"/>
    </source>
</evidence>
<reference evidence="2 3" key="1">
    <citation type="submission" date="2019-02" db="EMBL/GenBank/DDBJ databases">
        <title>Deep-cultivation of Planctomycetes and their phenomic and genomic characterization uncovers novel biology.</title>
        <authorList>
            <person name="Wiegand S."/>
            <person name="Jogler M."/>
            <person name="Boedeker C."/>
            <person name="Pinto D."/>
            <person name="Vollmers J."/>
            <person name="Rivas-Marin E."/>
            <person name="Kohn T."/>
            <person name="Peeters S.H."/>
            <person name="Heuer A."/>
            <person name="Rast P."/>
            <person name="Oberbeckmann S."/>
            <person name="Bunk B."/>
            <person name="Jeske O."/>
            <person name="Meyerdierks A."/>
            <person name="Storesund J.E."/>
            <person name="Kallscheuer N."/>
            <person name="Luecker S."/>
            <person name="Lage O.M."/>
            <person name="Pohl T."/>
            <person name="Merkel B.J."/>
            <person name="Hornburger P."/>
            <person name="Mueller R.-W."/>
            <person name="Bruemmer F."/>
            <person name="Labrenz M."/>
            <person name="Spormann A.M."/>
            <person name="Op Den Camp H."/>
            <person name="Overmann J."/>
            <person name="Amann R."/>
            <person name="Jetten M.S.M."/>
            <person name="Mascher T."/>
            <person name="Medema M.H."/>
            <person name="Devos D.P."/>
            <person name="Kaster A.-K."/>
            <person name="Ovreas L."/>
            <person name="Rohde M."/>
            <person name="Galperin M.Y."/>
            <person name="Jogler C."/>
        </authorList>
    </citation>
    <scope>NUCLEOTIDE SEQUENCE [LARGE SCALE GENOMIC DNA]</scope>
    <source>
        <strain evidence="2 3">KOR34</strain>
    </source>
</reference>
<dbReference type="Proteomes" id="UP000316714">
    <property type="component" value="Unassembled WGS sequence"/>
</dbReference>
<dbReference type="RefSeq" id="WP_197531203.1">
    <property type="nucleotide sequence ID" value="NZ_SIHJ01000001.1"/>
</dbReference>
<dbReference type="InterPro" id="IPR013424">
    <property type="entry name" value="Ice-binding_C"/>
</dbReference>
<keyword evidence="1" id="KW-0732">Signal</keyword>
<dbReference type="NCBIfam" id="TIGR02595">
    <property type="entry name" value="PEP_CTERM"/>
    <property type="match status" value="1"/>
</dbReference>
<comment type="caution">
    <text evidence="2">The sequence shown here is derived from an EMBL/GenBank/DDBJ whole genome shotgun (WGS) entry which is preliminary data.</text>
</comment>
<sequence length="230" mass="23747" precursor="true">MTASRWTPVILLFAATTASAAVIDDFSGDLSAYTSTAILDANGGAANTAAWQINSETLELNTTDYDGIEQYAFIRSGLSLGVGEELQAELSVAGNQDLGLYVGGTTPVAGTREDYVAVYARGNGQVFSRGFDGTSEYGLTGGSSPAYDSLFIARTDVNTFEAGYYEAGVRNILTTRTPATPNDASVVGFYADVRAAGVLGAVGTLSVVPEPAAATLLLLGCAAAAGRRRK</sequence>
<proteinExistence type="predicted"/>
<evidence type="ECO:0000256" key="1">
    <source>
        <dbReference type="SAM" id="SignalP"/>
    </source>
</evidence>
<evidence type="ECO:0008006" key="4">
    <source>
        <dbReference type="Google" id="ProtNLM"/>
    </source>
</evidence>